<evidence type="ECO:0000256" key="1">
    <source>
        <dbReference type="SAM" id="MobiDB-lite"/>
    </source>
</evidence>
<feature type="region of interest" description="Disordered" evidence="1">
    <location>
        <begin position="68"/>
        <end position="176"/>
    </location>
</feature>
<name>A0ABQ7GRI5_DUNSA</name>
<organism evidence="2 3">
    <name type="scientific">Dunaliella salina</name>
    <name type="common">Green alga</name>
    <name type="synonym">Protococcus salinus</name>
    <dbReference type="NCBI Taxonomy" id="3046"/>
    <lineage>
        <taxon>Eukaryota</taxon>
        <taxon>Viridiplantae</taxon>
        <taxon>Chlorophyta</taxon>
        <taxon>core chlorophytes</taxon>
        <taxon>Chlorophyceae</taxon>
        <taxon>CS clade</taxon>
        <taxon>Chlamydomonadales</taxon>
        <taxon>Dunaliellaceae</taxon>
        <taxon>Dunaliella</taxon>
    </lineage>
</organism>
<feature type="compositionally biased region" description="Polar residues" evidence="1">
    <location>
        <begin position="11"/>
        <end position="27"/>
    </location>
</feature>
<feature type="compositionally biased region" description="Basic and acidic residues" evidence="1">
    <location>
        <begin position="129"/>
        <end position="139"/>
    </location>
</feature>
<evidence type="ECO:0000313" key="2">
    <source>
        <dbReference type="EMBL" id="KAF5837222.1"/>
    </source>
</evidence>
<accession>A0ABQ7GRI5</accession>
<protein>
    <recommendedName>
        <fullName evidence="4">Encoded protein</fullName>
    </recommendedName>
</protein>
<feature type="region of interest" description="Disordered" evidence="1">
    <location>
        <begin position="223"/>
        <end position="256"/>
    </location>
</feature>
<feature type="region of interest" description="Disordered" evidence="1">
    <location>
        <begin position="1"/>
        <end position="34"/>
    </location>
</feature>
<keyword evidence="3" id="KW-1185">Reference proteome</keyword>
<feature type="compositionally biased region" description="Polar residues" evidence="1">
    <location>
        <begin position="69"/>
        <end position="99"/>
    </location>
</feature>
<reference evidence="2" key="1">
    <citation type="submission" date="2017-08" db="EMBL/GenBank/DDBJ databases">
        <authorList>
            <person name="Polle J.E."/>
            <person name="Barry K."/>
            <person name="Cushman J."/>
            <person name="Schmutz J."/>
            <person name="Tran D."/>
            <person name="Hathwaick L.T."/>
            <person name="Yim W.C."/>
            <person name="Jenkins J."/>
            <person name="Mckie-Krisberg Z.M."/>
            <person name="Prochnik S."/>
            <person name="Lindquist E."/>
            <person name="Dockter R.B."/>
            <person name="Adam C."/>
            <person name="Molina H."/>
            <person name="Bunkerborg J."/>
            <person name="Jin E."/>
            <person name="Buchheim M."/>
            <person name="Magnuson J."/>
        </authorList>
    </citation>
    <scope>NUCLEOTIDE SEQUENCE</scope>
    <source>
        <strain evidence="2">CCAP 19/18</strain>
    </source>
</reference>
<feature type="compositionally biased region" description="Basic and acidic residues" evidence="1">
    <location>
        <begin position="100"/>
        <end position="113"/>
    </location>
</feature>
<comment type="caution">
    <text evidence="2">The sequence shown here is derived from an EMBL/GenBank/DDBJ whole genome shotgun (WGS) entry which is preliminary data.</text>
</comment>
<feature type="compositionally biased region" description="Gly residues" evidence="1">
    <location>
        <begin position="148"/>
        <end position="160"/>
    </location>
</feature>
<dbReference type="EMBL" id="MU069624">
    <property type="protein sequence ID" value="KAF5837222.1"/>
    <property type="molecule type" value="Genomic_DNA"/>
</dbReference>
<dbReference type="Proteomes" id="UP000815325">
    <property type="component" value="Unassembled WGS sequence"/>
</dbReference>
<proteinExistence type="predicted"/>
<evidence type="ECO:0008006" key="4">
    <source>
        <dbReference type="Google" id="ProtNLM"/>
    </source>
</evidence>
<evidence type="ECO:0000313" key="3">
    <source>
        <dbReference type="Proteomes" id="UP000815325"/>
    </source>
</evidence>
<gene>
    <name evidence="2" type="ORF">DUNSADRAFT_4677</name>
</gene>
<sequence length="256" mass="26769">MLRQCKVAHGSSGNTSNPFSPHLSSWTPGGAPSAHALRSVLSSSRPALCVPSAGRVQLTVQAREVCDTIPTSPTPTYLSSQDENKDVGSSSDGGKQQTGSREDEQEAVRRSLRDALLQRGAKPSSSSDGGKEGSSKEGKPFQFQTPRKGGGPPGMGGGGSPFRPSPAKILAGHALGRLSKRSGHAWEASRLPPASLQKRPSLIMSSEPRFAPHTRCLLSSPPFLHEQAAAEPSMPGNASPCKPSCKSRDLPTSSQS</sequence>